<dbReference type="Proteomes" id="UP000239415">
    <property type="component" value="Unassembled WGS sequence"/>
</dbReference>
<dbReference type="AlphaFoldDB" id="A0A2T0KJG6"/>
<gene>
    <name evidence="1" type="ORF">CLV67_103420</name>
</gene>
<comment type="caution">
    <text evidence="1">The sequence shown here is derived from an EMBL/GenBank/DDBJ whole genome shotgun (WGS) entry which is preliminary data.</text>
</comment>
<name>A0A2T0KJG6_9ACTN</name>
<evidence type="ECO:0000313" key="1">
    <source>
        <dbReference type="EMBL" id="PRX23671.1"/>
    </source>
</evidence>
<evidence type="ECO:0008006" key="3">
    <source>
        <dbReference type="Google" id="ProtNLM"/>
    </source>
</evidence>
<evidence type="ECO:0000313" key="2">
    <source>
        <dbReference type="Proteomes" id="UP000239415"/>
    </source>
</evidence>
<organism evidence="1 2">
    <name type="scientific">Actinoplanes italicus</name>
    <dbReference type="NCBI Taxonomy" id="113567"/>
    <lineage>
        <taxon>Bacteria</taxon>
        <taxon>Bacillati</taxon>
        <taxon>Actinomycetota</taxon>
        <taxon>Actinomycetes</taxon>
        <taxon>Micromonosporales</taxon>
        <taxon>Micromonosporaceae</taxon>
        <taxon>Actinoplanes</taxon>
    </lineage>
</organism>
<proteinExistence type="predicted"/>
<reference evidence="1 2" key="1">
    <citation type="submission" date="2018-03" db="EMBL/GenBank/DDBJ databases">
        <title>Genomic Encyclopedia of Archaeal and Bacterial Type Strains, Phase II (KMG-II): from individual species to whole genera.</title>
        <authorList>
            <person name="Goeker M."/>
        </authorList>
    </citation>
    <scope>NUCLEOTIDE SEQUENCE [LARGE SCALE GENOMIC DNA]</scope>
    <source>
        <strain evidence="1 2">DSM 43146</strain>
    </source>
</reference>
<dbReference type="RefSeq" id="WP_106316837.1">
    <property type="nucleotide sequence ID" value="NZ_BOMO01000042.1"/>
</dbReference>
<accession>A0A2T0KJG6</accession>
<dbReference type="OrthoDB" id="3394230at2"/>
<protein>
    <recommendedName>
        <fullName evidence="3">DUF3168 domain-containing protein</fullName>
    </recommendedName>
</protein>
<keyword evidence="2" id="KW-1185">Reference proteome</keyword>
<dbReference type="EMBL" id="PVMZ01000003">
    <property type="protein sequence ID" value="PRX23671.1"/>
    <property type="molecule type" value="Genomic_DNA"/>
</dbReference>
<sequence length="139" mass="14866">MSNILEDHAAAFLALISGTGLTTFDSQVGGTPPAQYVLVYPMFETPDGLLAPDALSLTLASTALDISMYVHNVGITAQSARATASRTRGAVLDVVPTVAGRICFPVRWREGQPVRRNEEIPGAPVFDEVHVYGWRSLPA</sequence>